<dbReference type="InterPro" id="IPR046348">
    <property type="entry name" value="SIS_dom_sf"/>
</dbReference>
<dbReference type="EMBL" id="JACOOO010000016">
    <property type="protein sequence ID" value="MBC5629209.1"/>
    <property type="molecule type" value="Genomic_DNA"/>
</dbReference>
<comment type="caution">
    <text evidence="6">The sequence shown here is derived from an EMBL/GenBank/DDBJ whole genome shotgun (WGS) entry which is preliminary data.</text>
</comment>
<proteinExistence type="predicted"/>
<dbReference type="InterPro" id="IPR001347">
    <property type="entry name" value="SIS_dom"/>
</dbReference>
<evidence type="ECO:0000313" key="6">
    <source>
        <dbReference type="EMBL" id="MBC5629209.1"/>
    </source>
</evidence>
<dbReference type="PANTHER" id="PTHR30514:SF1">
    <property type="entry name" value="HTH-TYPE TRANSCRIPTIONAL REGULATOR HEXR-RELATED"/>
    <property type="match status" value="1"/>
</dbReference>
<dbReference type="Gene3D" id="3.40.50.10490">
    <property type="entry name" value="Glucose-6-phosphate isomerase like protein, domain 1"/>
    <property type="match status" value="1"/>
</dbReference>
<dbReference type="RefSeq" id="WP_186860008.1">
    <property type="nucleotide sequence ID" value="NZ_JACOOO010000016.1"/>
</dbReference>
<accession>A0ABR7DCU4</accession>
<dbReference type="InterPro" id="IPR047640">
    <property type="entry name" value="RpiR-like"/>
</dbReference>
<gene>
    <name evidence="6" type="ORF">H8S20_09915</name>
</gene>
<evidence type="ECO:0000256" key="1">
    <source>
        <dbReference type="ARBA" id="ARBA00023015"/>
    </source>
</evidence>
<protein>
    <submittedName>
        <fullName evidence="6">MurR/RpiR family transcriptional regulator</fullName>
    </submittedName>
</protein>
<dbReference type="CDD" id="cd05013">
    <property type="entry name" value="SIS_RpiR"/>
    <property type="match status" value="1"/>
</dbReference>
<evidence type="ECO:0000256" key="3">
    <source>
        <dbReference type="ARBA" id="ARBA00023163"/>
    </source>
</evidence>
<name>A0ABR7DCU4_9CLOT</name>
<dbReference type="Proteomes" id="UP000596929">
    <property type="component" value="Unassembled WGS sequence"/>
</dbReference>
<keyword evidence="2" id="KW-0238">DNA-binding</keyword>
<dbReference type="Gene3D" id="1.10.10.10">
    <property type="entry name" value="Winged helix-like DNA-binding domain superfamily/Winged helix DNA-binding domain"/>
    <property type="match status" value="1"/>
</dbReference>
<dbReference type="InterPro" id="IPR009057">
    <property type="entry name" value="Homeodomain-like_sf"/>
</dbReference>
<keyword evidence="7" id="KW-1185">Reference proteome</keyword>
<organism evidence="6 7">
    <name type="scientific">Clostridium hominis</name>
    <dbReference type="NCBI Taxonomy" id="2763036"/>
    <lineage>
        <taxon>Bacteria</taxon>
        <taxon>Bacillati</taxon>
        <taxon>Bacillota</taxon>
        <taxon>Clostridia</taxon>
        <taxon>Eubacteriales</taxon>
        <taxon>Clostridiaceae</taxon>
        <taxon>Clostridium</taxon>
    </lineage>
</organism>
<dbReference type="PANTHER" id="PTHR30514">
    <property type="entry name" value="GLUCOKINASE"/>
    <property type="match status" value="1"/>
</dbReference>
<feature type="domain" description="HTH rpiR-type" evidence="4">
    <location>
        <begin position="1"/>
        <end position="73"/>
    </location>
</feature>
<feature type="domain" description="SIS" evidence="5">
    <location>
        <begin position="103"/>
        <end position="242"/>
    </location>
</feature>
<evidence type="ECO:0000259" key="5">
    <source>
        <dbReference type="PROSITE" id="PS51464"/>
    </source>
</evidence>
<evidence type="ECO:0000313" key="7">
    <source>
        <dbReference type="Proteomes" id="UP000596929"/>
    </source>
</evidence>
<dbReference type="Pfam" id="PF01418">
    <property type="entry name" value="HTH_6"/>
    <property type="match status" value="1"/>
</dbReference>
<reference evidence="6 7" key="1">
    <citation type="submission" date="2020-08" db="EMBL/GenBank/DDBJ databases">
        <title>Genome public.</title>
        <authorList>
            <person name="Liu C."/>
            <person name="Sun Q."/>
        </authorList>
    </citation>
    <scope>NUCLEOTIDE SEQUENCE [LARGE SCALE GENOMIC DNA]</scope>
    <source>
        <strain evidence="6 7">NSJ-6</strain>
    </source>
</reference>
<sequence>MNLLEKVKSLNELEYLIYVYLNKDKNRVKDLKLKDVADELHVSQSMVTRVCKKLGFDGFSEYKLHLRYTEENSQKVKSEKLNYLLDYFQRSTTESSIAQIKTVANAIVDSSEVLFFGLGLSSAIAKYAALLFNRKGFRTAFVDDMSWRVENIYDSKTLAIILTVSGETEEVNKVILNLKNRGLKVVVISNKEISTAAKLADYSIGYYVPNNRDKYFHNSATQVPVIHIIESISDEIQSLMKA</sequence>
<dbReference type="InterPro" id="IPR035472">
    <property type="entry name" value="RpiR-like_SIS"/>
</dbReference>
<dbReference type="PROSITE" id="PS51071">
    <property type="entry name" value="HTH_RPIR"/>
    <property type="match status" value="1"/>
</dbReference>
<evidence type="ECO:0000256" key="2">
    <source>
        <dbReference type="ARBA" id="ARBA00023125"/>
    </source>
</evidence>
<dbReference type="SUPFAM" id="SSF53697">
    <property type="entry name" value="SIS domain"/>
    <property type="match status" value="1"/>
</dbReference>
<keyword evidence="3" id="KW-0804">Transcription</keyword>
<dbReference type="Pfam" id="PF01380">
    <property type="entry name" value="SIS"/>
    <property type="match status" value="1"/>
</dbReference>
<evidence type="ECO:0000259" key="4">
    <source>
        <dbReference type="PROSITE" id="PS51071"/>
    </source>
</evidence>
<dbReference type="InterPro" id="IPR036388">
    <property type="entry name" value="WH-like_DNA-bd_sf"/>
</dbReference>
<keyword evidence="1" id="KW-0805">Transcription regulation</keyword>
<dbReference type="SUPFAM" id="SSF46689">
    <property type="entry name" value="Homeodomain-like"/>
    <property type="match status" value="1"/>
</dbReference>
<dbReference type="PROSITE" id="PS51464">
    <property type="entry name" value="SIS"/>
    <property type="match status" value="1"/>
</dbReference>
<dbReference type="InterPro" id="IPR000281">
    <property type="entry name" value="HTH_RpiR"/>
</dbReference>